<evidence type="ECO:0000256" key="1">
    <source>
        <dbReference type="SAM" id="MobiDB-lite"/>
    </source>
</evidence>
<protein>
    <submittedName>
        <fullName evidence="2">Uncharacterized protein</fullName>
    </submittedName>
</protein>
<dbReference type="AlphaFoldDB" id="W7EU87"/>
<gene>
    <name evidence="2" type="ORF">COCVIDRAFT_90354</name>
</gene>
<evidence type="ECO:0000313" key="2">
    <source>
        <dbReference type="EMBL" id="EUN30509.1"/>
    </source>
</evidence>
<feature type="non-terminal residue" evidence="2">
    <location>
        <position position="1"/>
    </location>
</feature>
<dbReference type="RefSeq" id="XP_014560096.1">
    <property type="nucleotide sequence ID" value="XM_014704610.1"/>
</dbReference>
<feature type="region of interest" description="Disordered" evidence="1">
    <location>
        <begin position="41"/>
        <end position="78"/>
    </location>
</feature>
<name>W7EU87_BIPV3</name>
<evidence type="ECO:0000313" key="3">
    <source>
        <dbReference type="Proteomes" id="UP000054337"/>
    </source>
</evidence>
<dbReference type="Proteomes" id="UP000054337">
    <property type="component" value="Unassembled WGS sequence"/>
</dbReference>
<reference evidence="2 3" key="1">
    <citation type="journal article" date="2013" name="PLoS Genet.">
        <title>Comparative genome structure, secondary metabolite, and effector coding capacity across Cochliobolus pathogens.</title>
        <authorList>
            <person name="Condon B.J."/>
            <person name="Leng Y."/>
            <person name="Wu D."/>
            <person name="Bushley K.E."/>
            <person name="Ohm R.A."/>
            <person name="Otillar R."/>
            <person name="Martin J."/>
            <person name="Schackwitz W."/>
            <person name="Grimwood J."/>
            <person name="MohdZainudin N."/>
            <person name="Xue C."/>
            <person name="Wang R."/>
            <person name="Manning V.A."/>
            <person name="Dhillon B."/>
            <person name="Tu Z.J."/>
            <person name="Steffenson B.J."/>
            <person name="Salamov A."/>
            <person name="Sun H."/>
            <person name="Lowry S."/>
            <person name="LaButti K."/>
            <person name="Han J."/>
            <person name="Copeland A."/>
            <person name="Lindquist E."/>
            <person name="Barry K."/>
            <person name="Schmutz J."/>
            <person name="Baker S.E."/>
            <person name="Ciuffetti L.M."/>
            <person name="Grigoriev I.V."/>
            <person name="Zhong S."/>
            <person name="Turgeon B.G."/>
        </authorList>
    </citation>
    <scope>NUCLEOTIDE SEQUENCE [LARGE SCALE GENOMIC DNA]</scope>
    <source>
        <strain evidence="2 3">FI3</strain>
    </source>
</reference>
<proteinExistence type="predicted"/>
<dbReference type="GeneID" id="26259182"/>
<keyword evidence="3" id="KW-1185">Reference proteome</keyword>
<organism evidence="2 3">
    <name type="scientific">Bipolaris victoriae (strain FI3)</name>
    <name type="common">Victoria blight of oats agent</name>
    <name type="synonym">Cochliobolus victoriae</name>
    <dbReference type="NCBI Taxonomy" id="930091"/>
    <lineage>
        <taxon>Eukaryota</taxon>
        <taxon>Fungi</taxon>
        <taxon>Dikarya</taxon>
        <taxon>Ascomycota</taxon>
        <taxon>Pezizomycotina</taxon>
        <taxon>Dothideomycetes</taxon>
        <taxon>Pleosporomycetidae</taxon>
        <taxon>Pleosporales</taxon>
        <taxon>Pleosporineae</taxon>
        <taxon>Pleosporaceae</taxon>
        <taxon>Bipolaris</taxon>
    </lineage>
</organism>
<accession>W7EU87</accession>
<sequence length="78" mass="9066">EQVPERCEERLFPIVCSHVSAVLYLPYPVLSLPHRVRYPTSLPCSREKKPPQHPSPSPQRTLFRSPSGRKNRDWTCQV</sequence>
<dbReference type="EMBL" id="KI968705">
    <property type="protein sequence ID" value="EUN30509.1"/>
    <property type="molecule type" value="Genomic_DNA"/>
</dbReference>
<dbReference type="HOGENOM" id="CLU_2628458_0_0_1"/>